<sequence length="394" mass="44366">MIKNKIKSVFFILLVWTIVIPNSIYALENQDLPLYSESVILLDAKSGQTLYEKNSQVQMPPASITKIATAIYAIEKGHLEDIVTVSENARNVDGTRVYLEVGEQVPLMKLIQGLVINSGNDAGVAIAEHVSGSIDEFITDFNSYLKEEIGVQHTTFKNPHGLYDPEHVTTAEDMAKITQYAMKNETFMEIFQTSELAWDGQTWDTTIVNHHEMVRDKEYEGISGGKNGFVQESGFTLVTTASREKISLIAVTLNAMSDNQAYEDTKALLDYGFQNFETEKIMANEQFTDHLNNTYMLNEDEYVTKRLGEIITKEVISTGELEMNGDNGRSIKKIPLTKIKSVETNKKMDSEVVVPDEVKEKESGNKHLLLLVPFSLFLALFLSVFFYVQVRKTS</sequence>
<proteinExistence type="inferred from homology"/>
<organism evidence="10 11">
    <name type="scientific">Metabacillus endolithicus</name>
    <dbReference type="NCBI Taxonomy" id="1535204"/>
    <lineage>
        <taxon>Bacteria</taxon>
        <taxon>Bacillati</taxon>
        <taxon>Bacillota</taxon>
        <taxon>Bacilli</taxon>
        <taxon>Bacillales</taxon>
        <taxon>Bacillaceae</taxon>
        <taxon>Metabacillus</taxon>
    </lineage>
</organism>
<keyword evidence="10" id="KW-0645">Protease</keyword>
<evidence type="ECO:0000256" key="8">
    <source>
        <dbReference type="SAM" id="Phobius"/>
    </source>
</evidence>
<dbReference type="Proteomes" id="UP001597318">
    <property type="component" value="Unassembled WGS sequence"/>
</dbReference>
<dbReference type="PANTHER" id="PTHR21581:SF33">
    <property type="entry name" value="D-ALANYL-D-ALANINE CARBOXYPEPTIDASE DACB"/>
    <property type="match status" value="1"/>
</dbReference>
<keyword evidence="8" id="KW-0472">Membrane</keyword>
<reference evidence="11" key="1">
    <citation type="journal article" date="2019" name="Int. J. Syst. Evol. Microbiol.">
        <title>The Global Catalogue of Microorganisms (GCM) 10K type strain sequencing project: providing services to taxonomists for standard genome sequencing and annotation.</title>
        <authorList>
            <consortium name="The Broad Institute Genomics Platform"/>
            <consortium name="The Broad Institute Genome Sequencing Center for Infectious Disease"/>
            <person name="Wu L."/>
            <person name="Ma J."/>
        </authorList>
    </citation>
    <scope>NUCLEOTIDE SEQUENCE [LARGE SCALE GENOMIC DNA]</scope>
    <source>
        <strain evidence="11">CGMCC 1.15474</strain>
    </source>
</reference>
<evidence type="ECO:0000256" key="3">
    <source>
        <dbReference type="ARBA" id="ARBA00022801"/>
    </source>
</evidence>
<dbReference type="InterPro" id="IPR018044">
    <property type="entry name" value="Peptidase_S11"/>
</dbReference>
<keyword evidence="2" id="KW-0732">Signal</keyword>
<keyword evidence="8" id="KW-1133">Transmembrane helix</keyword>
<evidence type="ECO:0000259" key="9">
    <source>
        <dbReference type="Pfam" id="PF00768"/>
    </source>
</evidence>
<dbReference type="InterPro" id="IPR012338">
    <property type="entry name" value="Beta-lactam/transpept-like"/>
</dbReference>
<feature type="domain" description="Peptidase S11 D-alanyl-D-alanine carboxypeptidase A N-terminal" evidence="9">
    <location>
        <begin position="34"/>
        <end position="256"/>
    </location>
</feature>
<keyword evidence="8" id="KW-0812">Transmembrane</keyword>
<keyword evidence="11" id="KW-1185">Reference proteome</keyword>
<evidence type="ECO:0000256" key="6">
    <source>
        <dbReference type="ARBA" id="ARBA00023316"/>
    </source>
</evidence>
<keyword evidence="6" id="KW-0961">Cell wall biogenesis/degradation</keyword>
<dbReference type="InterPro" id="IPR001967">
    <property type="entry name" value="Peptidase_S11_N"/>
</dbReference>
<feature type="transmembrane region" description="Helical" evidence="8">
    <location>
        <begin position="368"/>
        <end position="388"/>
    </location>
</feature>
<comment type="caution">
    <text evidence="10">The sequence shown here is derived from an EMBL/GenBank/DDBJ whole genome shotgun (WGS) entry which is preliminary data.</text>
</comment>
<comment type="similarity">
    <text evidence="1 7">Belongs to the peptidase S11 family.</text>
</comment>
<keyword evidence="10" id="KW-0121">Carboxypeptidase</keyword>
<evidence type="ECO:0000256" key="4">
    <source>
        <dbReference type="ARBA" id="ARBA00022960"/>
    </source>
</evidence>
<dbReference type="EMBL" id="JBHUIK010000005">
    <property type="protein sequence ID" value="MFD2215963.1"/>
    <property type="molecule type" value="Genomic_DNA"/>
</dbReference>
<evidence type="ECO:0000256" key="7">
    <source>
        <dbReference type="RuleBase" id="RU004016"/>
    </source>
</evidence>
<dbReference type="Pfam" id="PF00768">
    <property type="entry name" value="Peptidase_S11"/>
    <property type="match status" value="1"/>
</dbReference>
<evidence type="ECO:0000256" key="1">
    <source>
        <dbReference type="ARBA" id="ARBA00007164"/>
    </source>
</evidence>
<dbReference type="PRINTS" id="PR00725">
    <property type="entry name" value="DADACBPTASE1"/>
</dbReference>
<evidence type="ECO:0000256" key="2">
    <source>
        <dbReference type="ARBA" id="ARBA00022729"/>
    </source>
</evidence>
<name>A0ABW5C4W4_9BACI</name>
<dbReference type="SUPFAM" id="SSF56601">
    <property type="entry name" value="beta-lactamase/transpeptidase-like"/>
    <property type="match status" value="1"/>
</dbReference>
<evidence type="ECO:0000313" key="10">
    <source>
        <dbReference type="EMBL" id="MFD2215963.1"/>
    </source>
</evidence>
<accession>A0ABW5C4W4</accession>
<dbReference type="EC" id="3.4.-.-" evidence="10"/>
<dbReference type="Gene3D" id="3.40.710.10">
    <property type="entry name" value="DD-peptidase/beta-lactamase superfamily"/>
    <property type="match status" value="1"/>
</dbReference>
<keyword evidence="5" id="KW-0573">Peptidoglycan synthesis</keyword>
<evidence type="ECO:0000313" key="11">
    <source>
        <dbReference type="Proteomes" id="UP001597318"/>
    </source>
</evidence>
<dbReference type="GO" id="GO:0004180">
    <property type="term" value="F:carboxypeptidase activity"/>
    <property type="evidence" value="ECO:0007669"/>
    <property type="project" value="UniProtKB-KW"/>
</dbReference>
<keyword evidence="3 10" id="KW-0378">Hydrolase</keyword>
<keyword evidence="4" id="KW-0133">Cell shape</keyword>
<evidence type="ECO:0000256" key="5">
    <source>
        <dbReference type="ARBA" id="ARBA00022984"/>
    </source>
</evidence>
<protein>
    <submittedName>
        <fullName evidence="10">D-alanyl-D-alanine carboxypeptidase family protein</fullName>
        <ecNumber evidence="10">3.4.-.-</ecNumber>
    </submittedName>
</protein>
<dbReference type="PANTHER" id="PTHR21581">
    <property type="entry name" value="D-ALANYL-D-ALANINE CARBOXYPEPTIDASE"/>
    <property type="match status" value="1"/>
</dbReference>
<gene>
    <name evidence="10" type="ORF">ACFSKK_19945</name>
</gene>
<dbReference type="RefSeq" id="WP_247345698.1">
    <property type="nucleotide sequence ID" value="NZ_CP095550.1"/>
</dbReference>